<dbReference type="SUPFAM" id="SSF51905">
    <property type="entry name" value="FAD/NAD(P)-binding domain"/>
    <property type="match status" value="2"/>
</dbReference>
<dbReference type="Pfam" id="PF07992">
    <property type="entry name" value="Pyr_redox_2"/>
    <property type="match status" value="1"/>
</dbReference>
<dbReference type="InterPro" id="IPR023753">
    <property type="entry name" value="FAD/NAD-binding_dom"/>
</dbReference>
<accession>A0A1W1Z472</accession>
<keyword evidence="4" id="KW-0274">FAD</keyword>
<dbReference type="InterPro" id="IPR036873">
    <property type="entry name" value="Rhodanese-like_dom_sf"/>
</dbReference>
<evidence type="ECO:0000313" key="8">
    <source>
        <dbReference type="EMBL" id="SMC42891.1"/>
    </source>
</evidence>
<evidence type="ECO:0000256" key="5">
    <source>
        <dbReference type="ARBA" id="ARBA00023002"/>
    </source>
</evidence>
<dbReference type="SUPFAM" id="SSF55424">
    <property type="entry name" value="FAD/NAD-linked reductases, dimerisation (C-terminal) domain"/>
    <property type="match status" value="1"/>
</dbReference>
<dbReference type="PROSITE" id="PS50206">
    <property type="entry name" value="RHODANESE_3"/>
    <property type="match status" value="1"/>
</dbReference>
<dbReference type="PRINTS" id="PR00411">
    <property type="entry name" value="PNDRDTASEI"/>
</dbReference>
<dbReference type="OrthoDB" id="9802028at2"/>
<evidence type="ECO:0000259" key="7">
    <source>
        <dbReference type="PROSITE" id="PS50206"/>
    </source>
</evidence>
<feature type="domain" description="Rhodanese" evidence="7">
    <location>
        <begin position="470"/>
        <end position="555"/>
    </location>
</feature>
<dbReference type="InterPro" id="IPR016156">
    <property type="entry name" value="FAD/NAD-linked_Rdtase_dimer_sf"/>
</dbReference>
<gene>
    <name evidence="8" type="ORF">SAMN02745168_0914</name>
</gene>
<keyword evidence="6" id="KW-0676">Redox-active center</keyword>
<dbReference type="Pfam" id="PF02852">
    <property type="entry name" value="Pyr_redox_dim"/>
    <property type="match status" value="1"/>
</dbReference>
<dbReference type="InterPro" id="IPR050260">
    <property type="entry name" value="FAD-bd_OxRdtase"/>
</dbReference>
<dbReference type="EMBL" id="FWXW01000001">
    <property type="protein sequence ID" value="SMC42891.1"/>
    <property type="molecule type" value="Genomic_DNA"/>
</dbReference>
<evidence type="ECO:0000256" key="3">
    <source>
        <dbReference type="ARBA" id="ARBA00022630"/>
    </source>
</evidence>
<dbReference type="SMART" id="SM00450">
    <property type="entry name" value="RHOD"/>
    <property type="match status" value="1"/>
</dbReference>
<evidence type="ECO:0000256" key="6">
    <source>
        <dbReference type="ARBA" id="ARBA00023284"/>
    </source>
</evidence>
<evidence type="ECO:0000256" key="2">
    <source>
        <dbReference type="ARBA" id="ARBA00009130"/>
    </source>
</evidence>
<dbReference type="GO" id="GO:0016491">
    <property type="term" value="F:oxidoreductase activity"/>
    <property type="evidence" value="ECO:0007669"/>
    <property type="project" value="UniProtKB-KW"/>
</dbReference>
<proteinExistence type="inferred from homology"/>
<dbReference type="Gene3D" id="3.40.250.10">
    <property type="entry name" value="Rhodanese-like domain"/>
    <property type="match status" value="1"/>
</dbReference>
<evidence type="ECO:0000256" key="1">
    <source>
        <dbReference type="ARBA" id="ARBA00001974"/>
    </source>
</evidence>
<dbReference type="InterPro" id="IPR001763">
    <property type="entry name" value="Rhodanese-like_dom"/>
</dbReference>
<dbReference type="AlphaFoldDB" id="A0A1W1Z472"/>
<comment type="similarity">
    <text evidence="2">Belongs to the class-III pyridine nucleotide-disulfide oxidoreductase family.</text>
</comment>
<protein>
    <submittedName>
        <fullName evidence="8">NADPH-dependent 2,4-dienoyl-CoA reductase, sulfur reductase</fullName>
    </submittedName>
</protein>
<reference evidence="8 9" key="1">
    <citation type="submission" date="2017-04" db="EMBL/GenBank/DDBJ databases">
        <authorList>
            <person name="Afonso C.L."/>
            <person name="Miller P.J."/>
            <person name="Scott M.A."/>
            <person name="Spackman E."/>
            <person name="Goraichik I."/>
            <person name="Dimitrov K.M."/>
            <person name="Suarez D.L."/>
            <person name="Swayne D.E."/>
        </authorList>
    </citation>
    <scope>NUCLEOTIDE SEQUENCE [LARGE SCALE GENOMIC DNA]</scope>
    <source>
        <strain evidence="8 9">DSM 12816</strain>
    </source>
</reference>
<dbReference type="PRINTS" id="PR00368">
    <property type="entry name" value="FADPNR"/>
</dbReference>
<dbReference type="Gene3D" id="3.50.50.60">
    <property type="entry name" value="FAD/NAD(P)-binding domain"/>
    <property type="match status" value="2"/>
</dbReference>
<dbReference type="CDD" id="cd00158">
    <property type="entry name" value="RHOD"/>
    <property type="match status" value="1"/>
</dbReference>
<dbReference type="SUPFAM" id="SSF52821">
    <property type="entry name" value="Rhodanese/Cell cycle control phosphatase"/>
    <property type="match status" value="1"/>
</dbReference>
<keyword evidence="9" id="KW-1185">Reference proteome</keyword>
<dbReference type="RefSeq" id="WP_084233510.1">
    <property type="nucleotide sequence ID" value="NZ_FWXW01000001.1"/>
</dbReference>
<sequence length="557" mass="60424">MSKLIVIGGVAAGPKAALKAKRERPDWDVTLITNEPDITYSGCSLPYYIGGVLENRDALIVKTPDRLRDAFGIEVLTEHEVEKVDFNRREVLVKNLKSGDLFLFSYDQLVIASGASPVLPSLLRSDAENFFTLRTIHDGAKIKSYIEANAIRKVGIIGGSFIGLELAENIARLGISVSLIEFAPQLLPSFDTDIARVVNNIVAENAVSTFVGESAKGYRYSADRKRIVQIETDKRVLDADLVVVSVGVAPNTGFLKGSEAALSPNGAIKVDPFLQTTVPGVYAAGDCAENLNRITGEACWYPMGSTANKAGRICGENLAALREPASFPGVLGTMILKLFGVGIGKTGLTEKDAAAAGIEYDSVIIGTEDKPKHFPGVQNSTLKLLSEKATGRILGAQALGKGPIDKYLDTVAAALHLRGTVEDLQCLDLCYSPLFSTPISAINLAANVLDNYRRGRYEKISSEQLKGILQAPDTALVDVREEDEFALEHIPGSINLSFAHLRSQHKQIPKECSIILICESGKRAYMAYRYLKNLRYEDIKVLDGGLQAYPFRKASLF</sequence>
<evidence type="ECO:0000256" key="4">
    <source>
        <dbReference type="ARBA" id="ARBA00022827"/>
    </source>
</evidence>
<dbReference type="STRING" id="1122930.SAMN02745168_0914"/>
<organism evidence="8 9">
    <name type="scientific">Papillibacter cinnamivorans DSM 12816</name>
    <dbReference type="NCBI Taxonomy" id="1122930"/>
    <lineage>
        <taxon>Bacteria</taxon>
        <taxon>Bacillati</taxon>
        <taxon>Bacillota</taxon>
        <taxon>Clostridia</taxon>
        <taxon>Eubacteriales</taxon>
        <taxon>Oscillospiraceae</taxon>
        <taxon>Papillibacter</taxon>
    </lineage>
</organism>
<evidence type="ECO:0000313" key="9">
    <source>
        <dbReference type="Proteomes" id="UP000192790"/>
    </source>
</evidence>
<dbReference type="PANTHER" id="PTHR43429">
    <property type="entry name" value="PYRIDINE NUCLEOTIDE-DISULFIDE OXIDOREDUCTASE DOMAIN-CONTAINING"/>
    <property type="match status" value="1"/>
</dbReference>
<dbReference type="Pfam" id="PF00581">
    <property type="entry name" value="Rhodanese"/>
    <property type="match status" value="1"/>
</dbReference>
<dbReference type="InterPro" id="IPR036188">
    <property type="entry name" value="FAD/NAD-bd_sf"/>
</dbReference>
<dbReference type="InterPro" id="IPR004099">
    <property type="entry name" value="Pyr_nucl-diS_OxRdtase_dimer"/>
</dbReference>
<dbReference type="PANTHER" id="PTHR43429:SF1">
    <property type="entry name" value="NAD(P)H SULFUR OXIDOREDUCTASE (COA-DEPENDENT)"/>
    <property type="match status" value="1"/>
</dbReference>
<comment type="cofactor">
    <cofactor evidence="1">
        <name>FAD</name>
        <dbReference type="ChEBI" id="CHEBI:57692"/>
    </cofactor>
</comment>
<keyword evidence="3" id="KW-0285">Flavoprotein</keyword>
<keyword evidence="5" id="KW-0560">Oxidoreductase</keyword>
<name>A0A1W1Z472_9FIRM</name>
<dbReference type="Proteomes" id="UP000192790">
    <property type="component" value="Unassembled WGS sequence"/>
</dbReference>